<dbReference type="AlphaFoldDB" id="A0A6J4MKI2"/>
<feature type="region of interest" description="Disordered" evidence="1">
    <location>
        <begin position="1"/>
        <end position="215"/>
    </location>
</feature>
<reference evidence="2" key="1">
    <citation type="submission" date="2020-02" db="EMBL/GenBank/DDBJ databases">
        <authorList>
            <person name="Meier V. D."/>
        </authorList>
    </citation>
    <scope>NUCLEOTIDE SEQUENCE</scope>
    <source>
        <strain evidence="2">AVDCRST_MAG16</strain>
    </source>
</reference>
<feature type="compositionally biased region" description="Basic residues" evidence="1">
    <location>
        <begin position="185"/>
        <end position="199"/>
    </location>
</feature>
<evidence type="ECO:0000256" key="1">
    <source>
        <dbReference type="SAM" id="MobiDB-lite"/>
    </source>
</evidence>
<proteinExistence type="predicted"/>
<keyword evidence="2" id="KW-0436">Ligase</keyword>
<feature type="compositionally biased region" description="Gly residues" evidence="1">
    <location>
        <begin position="104"/>
        <end position="120"/>
    </location>
</feature>
<feature type="compositionally biased region" description="Low complexity" evidence="1">
    <location>
        <begin position="169"/>
        <end position="178"/>
    </location>
</feature>
<feature type="compositionally biased region" description="Basic and acidic residues" evidence="1">
    <location>
        <begin position="281"/>
        <end position="292"/>
    </location>
</feature>
<organism evidence="2">
    <name type="scientific">uncultured Frankineae bacterium</name>
    <dbReference type="NCBI Taxonomy" id="437475"/>
    <lineage>
        <taxon>Bacteria</taxon>
        <taxon>Bacillati</taxon>
        <taxon>Actinomycetota</taxon>
        <taxon>Actinomycetes</taxon>
        <taxon>Frankiales</taxon>
        <taxon>environmental samples</taxon>
    </lineage>
</organism>
<accession>A0A6J4MKI2</accession>
<protein>
    <submittedName>
        <fullName evidence="2">D-alanine--D-alanine ligase</fullName>
        <ecNumber evidence="2">6.3.2.4</ecNumber>
    </submittedName>
</protein>
<feature type="compositionally biased region" description="Basic residues" evidence="1">
    <location>
        <begin position="127"/>
        <end position="140"/>
    </location>
</feature>
<sequence>EPLPRPRRRAVPRARRLPALGPPRPRRPPARGCGGRAAGRRRLAAERARRGRWRPAVRRGARRAARRSGGGRRPAGGPRHRRRAVRRLGSGRLPDRLGQAHGQGAHGAGRPGDAGVGGAAARGVPRAGRRLGARPPRRPPRAPADGQAGPGRLGARLLDGRQARRPARGDGVVLLLRRGGPGRAAGHRHGDRRHGRRHGERPPGAAGRRDRPAVGRLRLHRALHRRAHRVLRAGAAVAGPGDRRRGGRRGRPHRARAARPVTRRRHRRRGRRAAARGQHLPRHDRDLAAADGRRRRRAVLRAAAEHPAGAGRRPRL</sequence>
<feature type="non-terminal residue" evidence="2">
    <location>
        <position position="1"/>
    </location>
</feature>
<feature type="region of interest" description="Disordered" evidence="1">
    <location>
        <begin position="238"/>
        <end position="316"/>
    </location>
</feature>
<gene>
    <name evidence="2" type="ORF">AVDCRST_MAG16-3139</name>
</gene>
<name>A0A6J4MKI2_9ACTN</name>
<evidence type="ECO:0000313" key="2">
    <source>
        <dbReference type="EMBL" id="CAA9361838.1"/>
    </source>
</evidence>
<feature type="non-terminal residue" evidence="2">
    <location>
        <position position="316"/>
    </location>
</feature>
<dbReference type="EMBL" id="CADCUE010000291">
    <property type="protein sequence ID" value="CAA9361838.1"/>
    <property type="molecule type" value="Genomic_DNA"/>
</dbReference>
<dbReference type="EC" id="6.3.2.4" evidence="2"/>
<dbReference type="GO" id="GO:0008716">
    <property type="term" value="F:D-alanine-D-alanine ligase activity"/>
    <property type="evidence" value="ECO:0007669"/>
    <property type="project" value="UniProtKB-EC"/>
</dbReference>
<feature type="compositionally biased region" description="Basic residues" evidence="1">
    <location>
        <begin position="245"/>
        <end position="280"/>
    </location>
</feature>
<feature type="compositionally biased region" description="Basic residues" evidence="1">
    <location>
        <begin position="49"/>
        <end position="70"/>
    </location>
</feature>
<feature type="compositionally biased region" description="Basic residues" evidence="1">
    <location>
        <begin position="1"/>
        <end position="16"/>
    </location>
</feature>